<dbReference type="OrthoDB" id="5343383at2759"/>
<reference evidence="1 2" key="2">
    <citation type="submission" date="2015-05" db="EMBL/GenBank/DDBJ databases">
        <authorList>
            <person name="Morales-Cruz A."/>
            <person name="Amrine K.C."/>
            <person name="Cantu D."/>
        </authorList>
    </citation>
    <scope>NUCLEOTIDE SEQUENCE [LARGE SCALE GENOMIC DNA]</scope>
    <source>
        <strain evidence="1">UCRPC4</strain>
    </source>
</reference>
<sequence>MSSSSPHSELIESLDEFYTLLFELGAMTRDYLRRPDPATGRHPGDALNADAARAAGYSEDAVCLLYQLPYIGTSFSEYQIDILYDSVPVDYLAVKDEVQFEDLREMYDDEMLPSSTVRLTRTCVYGTNLVYDVDARLLVPWKPFDEAQDTYDLRHGKPAREVLGPIIDKWRSLEWLAWADNVD</sequence>
<proteinExistence type="predicted"/>
<accession>A0A0G2E3B3</accession>
<dbReference type="Proteomes" id="UP000053317">
    <property type="component" value="Unassembled WGS sequence"/>
</dbReference>
<keyword evidence="2" id="KW-1185">Reference proteome</keyword>
<comment type="caution">
    <text evidence="1">The sequence shown here is derived from an EMBL/GenBank/DDBJ whole genome shotgun (WGS) entry which is preliminary data.</text>
</comment>
<gene>
    <name evidence="1" type="ORF">UCRPC4_g05458</name>
</gene>
<dbReference type="AlphaFoldDB" id="A0A0G2E3B3"/>
<organism evidence="1 2">
    <name type="scientific">Phaeomoniella chlamydospora</name>
    <name type="common">Phaeoacremonium chlamydosporum</name>
    <dbReference type="NCBI Taxonomy" id="158046"/>
    <lineage>
        <taxon>Eukaryota</taxon>
        <taxon>Fungi</taxon>
        <taxon>Dikarya</taxon>
        <taxon>Ascomycota</taxon>
        <taxon>Pezizomycotina</taxon>
        <taxon>Eurotiomycetes</taxon>
        <taxon>Chaetothyriomycetidae</taxon>
        <taxon>Phaeomoniellales</taxon>
        <taxon>Phaeomoniellaceae</taxon>
        <taxon>Phaeomoniella</taxon>
    </lineage>
</organism>
<protein>
    <submittedName>
        <fullName evidence="1">Uncharacterized protein</fullName>
    </submittedName>
</protein>
<reference evidence="1 2" key="1">
    <citation type="submission" date="2015-05" db="EMBL/GenBank/DDBJ databases">
        <title>Distinctive expansion of gene families associated with plant cell wall degradation and secondary metabolism in the genomes of grapevine trunk pathogens.</title>
        <authorList>
            <person name="Lawrence D.P."/>
            <person name="Travadon R."/>
            <person name="Rolshausen P.E."/>
            <person name="Baumgartner K."/>
        </authorList>
    </citation>
    <scope>NUCLEOTIDE SEQUENCE [LARGE SCALE GENOMIC DNA]</scope>
    <source>
        <strain evidence="1">UCRPC4</strain>
    </source>
</reference>
<evidence type="ECO:0000313" key="2">
    <source>
        <dbReference type="Proteomes" id="UP000053317"/>
    </source>
</evidence>
<evidence type="ECO:0000313" key="1">
    <source>
        <dbReference type="EMBL" id="KKY17557.1"/>
    </source>
</evidence>
<dbReference type="EMBL" id="LCWF01000140">
    <property type="protein sequence ID" value="KKY17557.1"/>
    <property type="molecule type" value="Genomic_DNA"/>
</dbReference>
<name>A0A0G2E3B3_PHACM</name>